<keyword evidence="2" id="KW-0732">Signal</keyword>
<dbReference type="Proteomes" id="UP000827986">
    <property type="component" value="Unassembled WGS sequence"/>
</dbReference>
<name>A0A9D3WVI8_9SAUR</name>
<gene>
    <name evidence="3" type="ORF">KIL84_003329</name>
</gene>
<feature type="transmembrane region" description="Helical" evidence="1">
    <location>
        <begin position="39"/>
        <end position="58"/>
    </location>
</feature>
<evidence type="ECO:0000256" key="1">
    <source>
        <dbReference type="SAM" id="Phobius"/>
    </source>
</evidence>
<evidence type="ECO:0000256" key="2">
    <source>
        <dbReference type="SAM" id="SignalP"/>
    </source>
</evidence>
<dbReference type="EMBL" id="JAHDVG010000486">
    <property type="protein sequence ID" value="KAH1167846.1"/>
    <property type="molecule type" value="Genomic_DNA"/>
</dbReference>
<keyword evidence="1" id="KW-0472">Membrane</keyword>
<comment type="caution">
    <text evidence="3">The sequence shown here is derived from an EMBL/GenBank/DDBJ whole genome shotgun (WGS) entry which is preliminary data.</text>
</comment>
<feature type="chain" id="PRO_5038952955" description="Transmembrane protein 273" evidence="2">
    <location>
        <begin position="28"/>
        <end position="118"/>
    </location>
</feature>
<keyword evidence="1" id="KW-1133">Transmembrane helix</keyword>
<keyword evidence="4" id="KW-1185">Reference proteome</keyword>
<feature type="signal peptide" evidence="2">
    <location>
        <begin position="1"/>
        <end position="27"/>
    </location>
</feature>
<dbReference type="OrthoDB" id="9450584at2759"/>
<evidence type="ECO:0000313" key="4">
    <source>
        <dbReference type="Proteomes" id="UP000827986"/>
    </source>
</evidence>
<accession>A0A9D3WVI8</accession>
<reference evidence="3" key="1">
    <citation type="submission" date="2021-09" db="EMBL/GenBank/DDBJ databases">
        <title>The genome of Mauremys mutica provides insights into the evolution of semi-aquatic lifestyle.</title>
        <authorList>
            <person name="Gong S."/>
            <person name="Gao Y."/>
        </authorList>
    </citation>
    <scope>NUCLEOTIDE SEQUENCE</scope>
    <source>
        <strain evidence="3">MM-2020</strain>
        <tissue evidence="3">Muscle</tissue>
    </source>
</reference>
<dbReference type="InterPro" id="IPR029395">
    <property type="entry name" value="DUF4514"/>
</dbReference>
<sequence>MVFLTSWIPVLTTFLLLLHFWRAKVSASGASEEEVIDPKYVIIGVTLGVFLAIGFLALKICMIKRQLIDNDFVDSDNRVDKRYLLPLLGPVALPVRLVRYSLLLSHVESAAMREEVNP</sequence>
<dbReference type="PANTHER" id="PTHR37857:SF1">
    <property type="entry name" value="TRANSMEMBRANE PROTEIN 273"/>
    <property type="match status" value="1"/>
</dbReference>
<keyword evidence="1" id="KW-0812">Transmembrane</keyword>
<evidence type="ECO:0008006" key="5">
    <source>
        <dbReference type="Google" id="ProtNLM"/>
    </source>
</evidence>
<dbReference type="AlphaFoldDB" id="A0A9D3WVI8"/>
<protein>
    <recommendedName>
        <fullName evidence="5">Transmembrane protein 273</fullName>
    </recommendedName>
</protein>
<organism evidence="3 4">
    <name type="scientific">Mauremys mutica</name>
    <name type="common">yellowpond turtle</name>
    <dbReference type="NCBI Taxonomy" id="74926"/>
    <lineage>
        <taxon>Eukaryota</taxon>
        <taxon>Metazoa</taxon>
        <taxon>Chordata</taxon>
        <taxon>Craniata</taxon>
        <taxon>Vertebrata</taxon>
        <taxon>Euteleostomi</taxon>
        <taxon>Archelosauria</taxon>
        <taxon>Testudinata</taxon>
        <taxon>Testudines</taxon>
        <taxon>Cryptodira</taxon>
        <taxon>Durocryptodira</taxon>
        <taxon>Testudinoidea</taxon>
        <taxon>Geoemydidae</taxon>
        <taxon>Geoemydinae</taxon>
        <taxon>Mauremys</taxon>
    </lineage>
</organism>
<dbReference type="PANTHER" id="PTHR37857">
    <property type="entry name" value="TRANSMEMBRANE PROTEIN 273"/>
    <property type="match status" value="1"/>
</dbReference>
<evidence type="ECO:0000313" key="3">
    <source>
        <dbReference type="EMBL" id="KAH1167846.1"/>
    </source>
</evidence>
<dbReference type="Pfam" id="PF14986">
    <property type="entry name" value="DUF4514"/>
    <property type="match status" value="1"/>
</dbReference>
<proteinExistence type="predicted"/>